<evidence type="ECO:0000259" key="6">
    <source>
        <dbReference type="PROSITE" id="PS50089"/>
    </source>
</evidence>
<evidence type="ECO:0000256" key="2">
    <source>
        <dbReference type="ARBA" id="ARBA00022771"/>
    </source>
</evidence>
<dbReference type="Pfam" id="PF13920">
    <property type="entry name" value="zf-C3HC4_3"/>
    <property type="match status" value="1"/>
</dbReference>
<dbReference type="PROSITE" id="PS50089">
    <property type="entry name" value="ZF_RING_2"/>
    <property type="match status" value="1"/>
</dbReference>
<dbReference type="InterPro" id="IPR001370">
    <property type="entry name" value="BIR_rpt"/>
</dbReference>
<gene>
    <name evidence="7" type="ORF">RUM44_012977</name>
</gene>
<proteinExistence type="inferred from homology"/>
<keyword evidence="2 4" id="KW-0863">Zinc-finger</keyword>
<feature type="compositionally biased region" description="Polar residues" evidence="5">
    <location>
        <begin position="280"/>
        <end position="308"/>
    </location>
</feature>
<comment type="caution">
    <text evidence="7">The sequence shown here is derived from an EMBL/GenBank/DDBJ whole genome shotgun (WGS) entry which is preliminary data.</text>
</comment>
<dbReference type="InterPro" id="IPR050784">
    <property type="entry name" value="IAP"/>
</dbReference>
<dbReference type="PANTHER" id="PTHR10044:SF174">
    <property type="entry name" value="DEATH-ASSOCIATED INHIBITOR OF APOPTOSIS 1"/>
    <property type="match status" value="1"/>
</dbReference>
<dbReference type="InterPro" id="IPR001841">
    <property type="entry name" value="Znf_RING"/>
</dbReference>
<protein>
    <recommendedName>
        <fullName evidence="6">RING-type domain-containing protein</fullName>
    </recommendedName>
</protein>
<evidence type="ECO:0000256" key="1">
    <source>
        <dbReference type="ARBA" id="ARBA00006672"/>
    </source>
</evidence>
<dbReference type="SUPFAM" id="SSF57924">
    <property type="entry name" value="Inhibitor of apoptosis (IAP) repeat"/>
    <property type="match status" value="2"/>
</dbReference>
<dbReference type="CDD" id="cd00022">
    <property type="entry name" value="BIR"/>
    <property type="match status" value="2"/>
</dbReference>
<dbReference type="PANTHER" id="PTHR10044">
    <property type="entry name" value="INHIBITOR OF APOPTOSIS"/>
    <property type="match status" value="1"/>
</dbReference>
<evidence type="ECO:0000256" key="5">
    <source>
        <dbReference type="SAM" id="MobiDB-lite"/>
    </source>
</evidence>
<dbReference type="PROSITE" id="PS01282">
    <property type="entry name" value="BIR_REPEAT_1"/>
    <property type="match status" value="2"/>
</dbReference>
<evidence type="ECO:0000313" key="8">
    <source>
        <dbReference type="Proteomes" id="UP001359485"/>
    </source>
</evidence>
<dbReference type="SMART" id="SM00238">
    <property type="entry name" value="BIR"/>
    <property type="match status" value="2"/>
</dbReference>
<evidence type="ECO:0000313" key="7">
    <source>
        <dbReference type="EMBL" id="KAK6641268.1"/>
    </source>
</evidence>
<keyword evidence="8" id="KW-1185">Reference proteome</keyword>
<dbReference type="Proteomes" id="UP001359485">
    <property type="component" value="Unassembled WGS sequence"/>
</dbReference>
<evidence type="ECO:0000256" key="4">
    <source>
        <dbReference type="PROSITE-ProRule" id="PRU00175"/>
    </source>
</evidence>
<feature type="region of interest" description="Disordered" evidence="5">
    <location>
        <begin position="280"/>
        <end position="320"/>
    </location>
</feature>
<dbReference type="PROSITE" id="PS50143">
    <property type="entry name" value="BIR_REPEAT_2"/>
    <property type="match status" value="2"/>
</dbReference>
<dbReference type="Gene3D" id="3.30.40.10">
    <property type="entry name" value="Zinc/RING finger domain, C3HC4 (zinc finger)"/>
    <property type="match status" value="1"/>
</dbReference>
<feature type="domain" description="RING-type" evidence="6">
    <location>
        <begin position="330"/>
        <end position="365"/>
    </location>
</feature>
<sequence>MAPVTAASHSADIASVMASPSRTKSPMSALSKNFKRESNRLRTFENWPVTFLRGSDLAKNGFYFTNIDDVVKCAFCKTQIGFWEEGDDPIKDHTNLSPNCPFLKKEPCGNITLSEDAEEDPDDEEPVSQDVCGIYSLEIRPYSEPERPNKGAFSIDSTNLWQDFEELGVSKIHVPVAPNYATYASRIKTFEKWEASDIQSPEKLAEAGFYYIGEEDRVLCFHCGGGLKHWEAGEDPWVEHARWFSKCRFVFLQRGKDFIDEVVLKKKACLAAATGREVINTSNRHSDPSTSQGETGQEAESSGSNSGDPSPVVDVQKEQEQVGGDGLQLCRVCYTRERGIVFLPCGHFVCCPLCTSTLSQCAVCRAPFKATVRAYLS</sequence>
<accession>A0ABR1BCU8</accession>
<comment type="similarity">
    <text evidence="1">Belongs to the IAP family.</text>
</comment>
<dbReference type="InterPro" id="IPR013083">
    <property type="entry name" value="Znf_RING/FYVE/PHD"/>
</dbReference>
<reference evidence="7 8" key="1">
    <citation type="submission" date="2023-09" db="EMBL/GenBank/DDBJ databases">
        <title>Genomes of two closely related lineages of the louse Polyplax serrata with different host specificities.</title>
        <authorList>
            <person name="Martinu J."/>
            <person name="Tarabai H."/>
            <person name="Stefka J."/>
            <person name="Hypsa V."/>
        </authorList>
    </citation>
    <scope>NUCLEOTIDE SEQUENCE [LARGE SCALE GENOMIC DNA]</scope>
    <source>
        <strain evidence="7">98ZLc_SE</strain>
    </source>
</reference>
<keyword evidence="2 4" id="KW-0479">Metal-binding</keyword>
<dbReference type="Pfam" id="PF00653">
    <property type="entry name" value="BIR"/>
    <property type="match status" value="2"/>
</dbReference>
<name>A0ABR1BCU8_POLSC</name>
<dbReference type="Gene3D" id="1.10.1170.10">
    <property type="entry name" value="Inhibitor Of Apoptosis Protein (2mihbC-IAP-1), Chain A"/>
    <property type="match status" value="2"/>
</dbReference>
<evidence type="ECO:0000256" key="3">
    <source>
        <dbReference type="ARBA" id="ARBA00022833"/>
    </source>
</evidence>
<keyword evidence="3" id="KW-0862">Zinc</keyword>
<dbReference type="EMBL" id="JAWJWF010000001">
    <property type="protein sequence ID" value="KAK6641268.1"/>
    <property type="molecule type" value="Genomic_DNA"/>
</dbReference>
<organism evidence="7 8">
    <name type="scientific">Polyplax serrata</name>
    <name type="common">Common mouse louse</name>
    <dbReference type="NCBI Taxonomy" id="468196"/>
    <lineage>
        <taxon>Eukaryota</taxon>
        <taxon>Metazoa</taxon>
        <taxon>Ecdysozoa</taxon>
        <taxon>Arthropoda</taxon>
        <taxon>Hexapoda</taxon>
        <taxon>Insecta</taxon>
        <taxon>Pterygota</taxon>
        <taxon>Neoptera</taxon>
        <taxon>Paraneoptera</taxon>
        <taxon>Psocodea</taxon>
        <taxon>Troctomorpha</taxon>
        <taxon>Phthiraptera</taxon>
        <taxon>Anoplura</taxon>
        <taxon>Polyplacidae</taxon>
        <taxon>Polyplax</taxon>
    </lineage>
</organism>